<sequence>MLETNCPARAFLSLCLLLTACATGRPEVADTDAIPVAPTIWWVIHDWNTGTEHSTSGANGTVTMVGKHNVDVLLEALAPSGAGDVQVGGQLQQVECGHIQYVSSPHSGTVARVISGERTYDAQLPSRDFLNGIPLVLIADTAYNFNPTNGSSVHLCPATVGQYQGTTVGGTIQLKGSATSFQDANVKTMGTLTINLVPCSGGRYCQ</sequence>
<evidence type="ECO:0008006" key="4">
    <source>
        <dbReference type="Google" id="ProtNLM"/>
    </source>
</evidence>
<protein>
    <recommendedName>
        <fullName evidence="4">Lipoprotein</fullName>
    </recommendedName>
</protein>
<evidence type="ECO:0000313" key="2">
    <source>
        <dbReference type="EMBL" id="GJH29256.1"/>
    </source>
</evidence>
<dbReference type="AlphaFoldDB" id="A0AA37IG85"/>
<dbReference type="RefSeq" id="WP_238216454.1">
    <property type="nucleotide sequence ID" value="NZ_BPUS01000021.1"/>
</dbReference>
<feature type="chain" id="PRO_5041217882" description="Lipoprotein" evidence="1">
    <location>
        <begin position="23"/>
        <end position="206"/>
    </location>
</feature>
<accession>A0AA37IG85</accession>
<name>A0AA37IG85_9BURK</name>
<evidence type="ECO:0000256" key="1">
    <source>
        <dbReference type="SAM" id="SignalP"/>
    </source>
</evidence>
<keyword evidence="1" id="KW-0732">Signal</keyword>
<feature type="signal peptide" evidence="1">
    <location>
        <begin position="1"/>
        <end position="22"/>
    </location>
</feature>
<comment type="caution">
    <text evidence="2">The sequence shown here is derived from an EMBL/GenBank/DDBJ whole genome shotgun (WGS) entry which is preliminary data.</text>
</comment>
<organism evidence="2 3">
    <name type="scientific">Caballeronia novacaledonica</name>
    <dbReference type="NCBI Taxonomy" id="1544861"/>
    <lineage>
        <taxon>Bacteria</taxon>
        <taxon>Pseudomonadati</taxon>
        <taxon>Pseudomonadota</taxon>
        <taxon>Betaproteobacteria</taxon>
        <taxon>Burkholderiales</taxon>
        <taxon>Burkholderiaceae</taxon>
        <taxon>Caballeronia</taxon>
    </lineage>
</organism>
<evidence type="ECO:0000313" key="3">
    <source>
        <dbReference type="Proteomes" id="UP001055111"/>
    </source>
</evidence>
<gene>
    <name evidence="2" type="ORF">CBA19CS42_32090</name>
</gene>
<dbReference type="Proteomes" id="UP001055111">
    <property type="component" value="Unassembled WGS sequence"/>
</dbReference>
<proteinExistence type="predicted"/>
<reference evidence="2" key="1">
    <citation type="submission" date="2022-09" db="EMBL/GenBank/DDBJ databases">
        <title>Isolation and characterization of 3-chlorobenzoate degrading bacteria from soils in Shizuoka.</title>
        <authorList>
            <person name="Ifat A."/>
            <person name="Ogawa N."/>
            <person name="Kimbara K."/>
            <person name="Moriuchi R."/>
            <person name="Dohra H."/>
            <person name="Shintani M."/>
        </authorList>
    </citation>
    <scope>NUCLEOTIDE SEQUENCE</scope>
    <source>
        <strain evidence="2">19CS4-2</strain>
    </source>
</reference>
<dbReference type="EMBL" id="BPUS01000021">
    <property type="protein sequence ID" value="GJH29256.1"/>
    <property type="molecule type" value="Genomic_DNA"/>
</dbReference>